<dbReference type="PRINTS" id="PR00722">
    <property type="entry name" value="CHYMOTRYPSIN"/>
</dbReference>
<dbReference type="InterPro" id="IPR001254">
    <property type="entry name" value="Trypsin_dom"/>
</dbReference>
<dbReference type="GO" id="GO:0004252">
    <property type="term" value="F:serine-type endopeptidase activity"/>
    <property type="evidence" value="ECO:0007669"/>
    <property type="project" value="InterPro"/>
</dbReference>
<dbReference type="KEGG" id="bany:112043589"/>
<feature type="domain" description="Peptidase S1" evidence="10">
    <location>
        <begin position="184"/>
        <end position="445"/>
    </location>
</feature>
<dbReference type="PROSITE" id="PS50240">
    <property type="entry name" value="TRYPSIN_DOM"/>
    <property type="match status" value="1"/>
</dbReference>
<keyword evidence="5" id="KW-0378">Hydrolase</keyword>
<dbReference type="Gene3D" id="2.40.10.10">
    <property type="entry name" value="Trypsin-like serine proteases"/>
    <property type="match status" value="1"/>
</dbReference>
<dbReference type="InterPro" id="IPR009003">
    <property type="entry name" value="Peptidase_S1_PA"/>
</dbReference>
<evidence type="ECO:0000256" key="7">
    <source>
        <dbReference type="ARBA" id="ARBA00023145"/>
    </source>
</evidence>
<keyword evidence="6" id="KW-0720">Serine protease</keyword>
<dbReference type="Pfam" id="PF00089">
    <property type="entry name" value="Trypsin"/>
    <property type="match status" value="1"/>
</dbReference>
<evidence type="ECO:0000256" key="2">
    <source>
        <dbReference type="ARBA" id="ARBA00022525"/>
    </source>
</evidence>
<comment type="subcellular location">
    <subcellularLocation>
        <location evidence="1">Secreted</location>
    </subcellularLocation>
</comment>
<sequence length="446" mass="48961">MIALLLACVLTLRGGDGAWTPESLPLSTVYPCRHSRDIVLWVEPGLPPSKYNRYYMVLDTIVPANSVMNVTFDSEVDITLTLRSDEAKYSRVVLTDGDSFALRFDNEQEGLSFTVQGTTPGDTPYLTALSVNGVQLCDDPAVDYLRMYEADKGVLKKSEHPWKAVIRRSKTQCGRPKVNRTGAIENGLAQPGAWPWHTAVYISNSRAGFRYICGGTLISKYFVVTVAHCITVPFKGQKPAAEKVKVILGLHDMNGTESHSQTKKVEKLIVHEDFDKRRFYSDIALIKLSSAATLTSFVQPACVWRSGLESALTEPTVEVVPGWGIDNDNTMPGPLQQALLPIVSNDTCVRSNPSFYLKLLNEKNFCAGYHNNGTGVCNGDSGGGLVVYVPDRTESGSGKESGAWYVRGMASLSQTVPNGFICDPDQYSLFTDVAKFTDWIDAQMAE</sequence>
<dbReference type="GO" id="GO:0005576">
    <property type="term" value="C:extracellular region"/>
    <property type="evidence" value="ECO:0007669"/>
    <property type="project" value="UniProtKB-SubCell"/>
</dbReference>
<dbReference type="PANTHER" id="PTHR24252">
    <property type="entry name" value="ACROSIN-RELATED"/>
    <property type="match status" value="1"/>
</dbReference>
<organism evidence="11 12">
    <name type="scientific">Bicyclus anynana</name>
    <name type="common">Squinting bush brown butterfly</name>
    <dbReference type="NCBI Taxonomy" id="110368"/>
    <lineage>
        <taxon>Eukaryota</taxon>
        <taxon>Metazoa</taxon>
        <taxon>Ecdysozoa</taxon>
        <taxon>Arthropoda</taxon>
        <taxon>Hexapoda</taxon>
        <taxon>Insecta</taxon>
        <taxon>Pterygota</taxon>
        <taxon>Neoptera</taxon>
        <taxon>Endopterygota</taxon>
        <taxon>Lepidoptera</taxon>
        <taxon>Glossata</taxon>
        <taxon>Ditrysia</taxon>
        <taxon>Papilionoidea</taxon>
        <taxon>Nymphalidae</taxon>
        <taxon>Satyrinae</taxon>
        <taxon>Satyrini</taxon>
        <taxon>Mycalesina</taxon>
        <taxon>Bicyclus</taxon>
    </lineage>
</organism>
<evidence type="ECO:0000313" key="12">
    <source>
        <dbReference type="RefSeq" id="XP_023934841.1"/>
    </source>
</evidence>
<dbReference type="PANTHER" id="PTHR24252:SF7">
    <property type="entry name" value="HYALIN"/>
    <property type="match status" value="1"/>
</dbReference>
<evidence type="ECO:0000256" key="6">
    <source>
        <dbReference type="ARBA" id="ARBA00022825"/>
    </source>
</evidence>
<dbReference type="FunFam" id="2.40.10.10:FF:000146">
    <property type="entry name" value="Serine protease 53"/>
    <property type="match status" value="1"/>
</dbReference>
<dbReference type="InterPro" id="IPR043504">
    <property type="entry name" value="Peptidase_S1_PA_chymotrypsin"/>
</dbReference>
<evidence type="ECO:0000256" key="4">
    <source>
        <dbReference type="ARBA" id="ARBA00022729"/>
    </source>
</evidence>
<dbReference type="AlphaFoldDB" id="A0A6J1MWG7"/>
<keyword evidence="2" id="KW-0964">Secreted</keyword>
<dbReference type="OrthoDB" id="6937558at2759"/>
<reference evidence="12" key="1">
    <citation type="submission" date="2025-08" db="UniProtKB">
        <authorList>
            <consortium name="RefSeq"/>
        </authorList>
    </citation>
    <scope>IDENTIFICATION</scope>
</reference>
<keyword evidence="4 9" id="KW-0732">Signal</keyword>
<proteinExistence type="predicted"/>
<feature type="signal peptide" evidence="9">
    <location>
        <begin position="1"/>
        <end position="17"/>
    </location>
</feature>
<keyword evidence="8" id="KW-1015">Disulfide bond</keyword>
<accession>A0A6J1MWG7</accession>
<feature type="chain" id="PRO_5026895389" evidence="9">
    <location>
        <begin position="18"/>
        <end position="446"/>
    </location>
</feature>
<gene>
    <name evidence="12" type="primary">LOC112043589</name>
</gene>
<dbReference type="GeneID" id="112043589"/>
<keyword evidence="3" id="KW-0645">Protease</keyword>
<dbReference type="RefSeq" id="XP_023934841.1">
    <property type="nucleotide sequence ID" value="XM_024079073.2"/>
</dbReference>
<protein>
    <submittedName>
        <fullName evidence="12">Chymotrypsin-like elastase family member 2A</fullName>
    </submittedName>
</protein>
<dbReference type="SMART" id="SM00020">
    <property type="entry name" value="Tryp_SPc"/>
    <property type="match status" value="1"/>
</dbReference>
<evidence type="ECO:0000256" key="8">
    <source>
        <dbReference type="ARBA" id="ARBA00023157"/>
    </source>
</evidence>
<dbReference type="SUPFAM" id="SSF50494">
    <property type="entry name" value="Trypsin-like serine proteases"/>
    <property type="match status" value="1"/>
</dbReference>
<dbReference type="InterPro" id="IPR001314">
    <property type="entry name" value="Peptidase_S1A"/>
</dbReference>
<evidence type="ECO:0000256" key="1">
    <source>
        <dbReference type="ARBA" id="ARBA00004613"/>
    </source>
</evidence>
<dbReference type="GO" id="GO:0006508">
    <property type="term" value="P:proteolysis"/>
    <property type="evidence" value="ECO:0007669"/>
    <property type="project" value="UniProtKB-KW"/>
</dbReference>
<evidence type="ECO:0000259" key="10">
    <source>
        <dbReference type="PROSITE" id="PS50240"/>
    </source>
</evidence>
<dbReference type="CDD" id="cd00190">
    <property type="entry name" value="Tryp_SPc"/>
    <property type="match status" value="1"/>
</dbReference>
<evidence type="ECO:0000313" key="11">
    <source>
        <dbReference type="Proteomes" id="UP001652582"/>
    </source>
</evidence>
<keyword evidence="11" id="KW-1185">Reference proteome</keyword>
<evidence type="ECO:0000256" key="3">
    <source>
        <dbReference type="ARBA" id="ARBA00022670"/>
    </source>
</evidence>
<evidence type="ECO:0000256" key="9">
    <source>
        <dbReference type="SAM" id="SignalP"/>
    </source>
</evidence>
<dbReference type="Proteomes" id="UP001652582">
    <property type="component" value="Chromosome 7"/>
</dbReference>
<name>A0A6J1MWG7_BICAN</name>
<keyword evidence="7" id="KW-0865">Zymogen</keyword>
<evidence type="ECO:0000256" key="5">
    <source>
        <dbReference type="ARBA" id="ARBA00022801"/>
    </source>
</evidence>